<feature type="transmembrane region" description="Helical" evidence="2">
    <location>
        <begin position="85"/>
        <end position="106"/>
    </location>
</feature>
<sequence>MQIEKSEWLTYNDRSRRQQATTATTTTTTTTTTSGRRRAQHDAETLNARRLIDELTKSLRTVWKLSGFWLSYNIQSSRFRWLRRLHAIVALFYWAILLCTMTISLVKFWWQRGPDPYFLHLTTQLIIVVQFASSALFLATVQLRSGPVLRKFASRLQAATLGIGLARQRNRLKAVQTTLLCAAALQALLWIAYFAIYFYYTTSANSGTFQPAPLLLAIIHSAVLWTLANTLLIGQYAMLATEFHALNVDLRSDRNCWQVALVKHYLSVHGRLKLANVSLNSTFAPLIGISLTCQTALAVLHTNALISSNFVTNFTTYDKLFTSLCACFLGLQLLTFTLLSTFICRQASYIFYHMQKMSSINLHWEQDVRFDDDSCFSVVTFYEQAFRDLPAGIGIEKWFFITGPNVFKALLLILTAVALSRLTMATSTKT</sequence>
<reference evidence="3 4" key="1">
    <citation type="submission" date="2015-01" db="EMBL/GenBank/DDBJ databases">
        <title>Evolution of Trichinella species and genotypes.</title>
        <authorList>
            <person name="Korhonen P.K."/>
            <person name="Edoardo P."/>
            <person name="Giuseppe L.R."/>
            <person name="Gasser R.B."/>
        </authorList>
    </citation>
    <scope>NUCLEOTIDE SEQUENCE [LARGE SCALE GENOMIC DNA]</scope>
    <source>
        <strain evidence="3">ISS470</strain>
    </source>
</reference>
<feature type="transmembrane region" description="Helical" evidence="2">
    <location>
        <begin position="177"/>
        <end position="200"/>
    </location>
</feature>
<protein>
    <submittedName>
        <fullName evidence="3">Uncharacterized protein</fullName>
    </submittedName>
</protein>
<keyword evidence="2" id="KW-1133">Transmembrane helix</keyword>
<keyword evidence="2" id="KW-0812">Transmembrane</keyword>
<name>A0A0V1G5A3_TRIPS</name>
<feature type="transmembrane region" description="Helical" evidence="2">
    <location>
        <begin position="212"/>
        <end position="233"/>
    </location>
</feature>
<gene>
    <name evidence="3" type="ORF">T4D_15511</name>
</gene>
<proteinExistence type="predicted"/>
<feature type="transmembrane region" description="Helical" evidence="2">
    <location>
        <begin position="320"/>
        <end position="344"/>
    </location>
</feature>
<dbReference type="EMBL" id="JYDT01000002">
    <property type="protein sequence ID" value="KRY93498.1"/>
    <property type="molecule type" value="Genomic_DNA"/>
</dbReference>
<evidence type="ECO:0000313" key="4">
    <source>
        <dbReference type="Proteomes" id="UP000054995"/>
    </source>
</evidence>
<evidence type="ECO:0000313" key="3">
    <source>
        <dbReference type="EMBL" id="KRY93498.1"/>
    </source>
</evidence>
<accession>A0A0V1G5A3</accession>
<dbReference type="Proteomes" id="UP000054995">
    <property type="component" value="Unassembled WGS sequence"/>
</dbReference>
<organism evidence="3 4">
    <name type="scientific">Trichinella pseudospiralis</name>
    <name type="common">Parasitic roundworm</name>
    <dbReference type="NCBI Taxonomy" id="6337"/>
    <lineage>
        <taxon>Eukaryota</taxon>
        <taxon>Metazoa</taxon>
        <taxon>Ecdysozoa</taxon>
        <taxon>Nematoda</taxon>
        <taxon>Enoplea</taxon>
        <taxon>Dorylaimia</taxon>
        <taxon>Trichinellida</taxon>
        <taxon>Trichinellidae</taxon>
        <taxon>Trichinella</taxon>
    </lineage>
</organism>
<feature type="transmembrane region" description="Helical" evidence="2">
    <location>
        <begin position="118"/>
        <end position="141"/>
    </location>
</feature>
<feature type="region of interest" description="Disordered" evidence="1">
    <location>
        <begin position="1"/>
        <end position="39"/>
    </location>
</feature>
<keyword evidence="4" id="KW-1185">Reference proteome</keyword>
<feature type="transmembrane region" description="Helical" evidence="2">
    <location>
        <begin position="406"/>
        <end position="424"/>
    </location>
</feature>
<keyword evidence="2" id="KW-0472">Membrane</keyword>
<feature type="compositionally biased region" description="Low complexity" evidence="1">
    <location>
        <begin position="20"/>
        <end position="33"/>
    </location>
</feature>
<evidence type="ECO:0000256" key="1">
    <source>
        <dbReference type="SAM" id="MobiDB-lite"/>
    </source>
</evidence>
<evidence type="ECO:0000256" key="2">
    <source>
        <dbReference type="SAM" id="Phobius"/>
    </source>
</evidence>
<dbReference type="AlphaFoldDB" id="A0A0V1G5A3"/>
<comment type="caution">
    <text evidence="3">The sequence shown here is derived from an EMBL/GenBank/DDBJ whole genome shotgun (WGS) entry which is preliminary data.</text>
</comment>
<dbReference type="OrthoDB" id="5917644at2759"/>